<gene>
    <name evidence="3" type="ordered locus">Aeqsu_2297</name>
</gene>
<sequence length="316" mass="36538">MKKILFFLQLIIPSLIFAQINGYEYRSIEGFEVYIEQDALNNHPQKTNEAIVLLTSKLTEIINLELKKDIVDELKLVKIFVDWNTTNGASAYHPYLQWLIDNGYNIEKWKSIEISNINNFINWSALNQPFMVMHEFAHAYHDRVLGFSYAPIIQAFQSAKQNGLYNSVLYNAGNGVYYYREAYAATNEKEYFAEITEAFLGENDFFPFIRDELDVYDPTGYDLTLNIWQFEDVVGVENNNYSNTTLYPNPTNGNITIKWNEAWRPQLIKIVSVAGKTLMEYDINTLGDTTLNISNLASGIYILVLDNTKTYKIIKK</sequence>
<evidence type="ECO:0000259" key="2">
    <source>
        <dbReference type="Pfam" id="PF18962"/>
    </source>
</evidence>
<keyword evidence="1" id="KW-0732">Signal</keyword>
<dbReference type="STRING" id="746697.Aeqsu_2297"/>
<dbReference type="AlphaFoldDB" id="I3YXN9"/>
<organism evidence="3 4">
    <name type="scientific">Aequorivita sublithincola (strain DSM 14238 / LMG 21431 / ACAM 643 / 9-3)</name>
    <dbReference type="NCBI Taxonomy" id="746697"/>
    <lineage>
        <taxon>Bacteria</taxon>
        <taxon>Pseudomonadati</taxon>
        <taxon>Bacteroidota</taxon>
        <taxon>Flavobacteriia</taxon>
        <taxon>Flavobacteriales</taxon>
        <taxon>Flavobacteriaceae</taxon>
        <taxon>Aequorivita</taxon>
    </lineage>
</organism>
<dbReference type="NCBIfam" id="TIGR04183">
    <property type="entry name" value="Por_Secre_tail"/>
    <property type="match status" value="1"/>
</dbReference>
<evidence type="ECO:0000313" key="4">
    <source>
        <dbReference type="Proteomes" id="UP000006049"/>
    </source>
</evidence>
<dbReference type="Proteomes" id="UP000006049">
    <property type="component" value="Chromosome"/>
</dbReference>
<dbReference type="EMBL" id="CP003280">
    <property type="protein sequence ID" value="AFL81757.1"/>
    <property type="molecule type" value="Genomic_DNA"/>
</dbReference>
<dbReference type="InterPro" id="IPR024079">
    <property type="entry name" value="MetalloPept_cat_dom_sf"/>
</dbReference>
<evidence type="ECO:0000313" key="3">
    <source>
        <dbReference type="EMBL" id="AFL81757.1"/>
    </source>
</evidence>
<name>I3YXN9_AEQSU</name>
<dbReference type="KEGG" id="asl:Aeqsu_2297"/>
<reference evidence="3 4" key="1">
    <citation type="submission" date="2012-06" db="EMBL/GenBank/DDBJ databases">
        <title>The complete genome of Aequorivita sublithincola DSM 14238.</title>
        <authorList>
            <consortium name="US DOE Joint Genome Institute (JGI-PGF)"/>
            <person name="Lucas S."/>
            <person name="Copeland A."/>
            <person name="Lapidus A."/>
            <person name="Goodwin L."/>
            <person name="Pitluck S."/>
            <person name="Peters L."/>
            <person name="Munk A.C.C."/>
            <person name="Kyrpides N."/>
            <person name="Mavromatis K."/>
            <person name="Pagani I."/>
            <person name="Ivanova N."/>
            <person name="Ovchinnikova G."/>
            <person name="Zeytun A."/>
            <person name="Detter J.C."/>
            <person name="Han C."/>
            <person name="Land M."/>
            <person name="Hauser L."/>
            <person name="Markowitz V."/>
            <person name="Cheng J.-F."/>
            <person name="Hugenholtz P."/>
            <person name="Woyke T."/>
            <person name="Wu D."/>
            <person name="Tindall B."/>
            <person name="Faehnrich R."/>
            <person name="Brambilla E."/>
            <person name="Klenk H.-P."/>
            <person name="Eisen J.A."/>
        </authorList>
    </citation>
    <scope>NUCLEOTIDE SEQUENCE [LARGE SCALE GENOMIC DNA]</scope>
    <source>
        <strain evidence="4">DSM 14238 / LMG 21431 / ACAM 643 / 9-3</strain>
    </source>
</reference>
<feature type="domain" description="Secretion system C-terminal sorting" evidence="2">
    <location>
        <begin position="246"/>
        <end position="315"/>
    </location>
</feature>
<dbReference type="eggNOG" id="COG0222">
    <property type="taxonomic scope" value="Bacteria"/>
</dbReference>
<dbReference type="RefSeq" id="WP_014783010.1">
    <property type="nucleotide sequence ID" value="NC_018013.1"/>
</dbReference>
<dbReference type="GO" id="GO:0008237">
    <property type="term" value="F:metallopeptidase activity"/>
    <property type="evidence" value="ECO:0007669"/>
    <property type="project" value="InterPro"/>
</dbReference>
<dbReference type="SUPFAM" id="SSF55486">
    <property type="entry name" value="Metalloproteases ('zincins'), catalytic domain"/>
    <property type="match status" value="1"/>
</dbReference>
<dbReference type="OrthoDB" id="9805017at2"/>
<keyword evidence="4" id="KW-1185">Reference proteome</keyword>
<dbReference type="Gene3D" id="3.40.390.10">
    <property type="entry name" value="Collagenase (Catalytic Domain)"/>
    <property type="match status" value="1"/>
</dbReference>
<evidence type="ECO:0000256" key="1">
    <source>
        <dbReference type="ARBA" id="ARBA00022729"/>
    </source>
</evidence>
<protein>
    <recommendedName>
        <fullName evidence="2">Secretion system C-terminal sorting domain-containing protein</fullName>
    </recommendedName>
</protein>
<proteinExistence type="predicted"/>
<dbReference type="Pfam" id="PF18962">
    <property type="entry name" value="Por_Secre_tail"/>
    <property type="match status" value="1"/>
</dbReference>
<dbReference type="PATRIC" id="fig|746697.3.peg.2340"/>
<accession>I3YXN9</accession>
<dbReference type="InterPro" id="IPR026444">
    <property type="entry name" value="Secre_tail"/>
</dbReference>
<dbReference type="HOGENOM" id="CLU_878894_0_0_10"/>